<dbReference type="EMBL" id="PKGU01000001">
    <property type="protein sequence ID" value="PKZ16282.1"/>
    <property type="molecule type" value="Genomic_DNA"/>
</dbReference>
<reference evidence="1 2" key="1">
    <citation type="submission" date="2017-12" db="EMBL/GenBank/DDBJ databases">
        <title>Phylogenetic diversity of female urinary microbiome.</title>
        <authorList>
            <person name="Thomas-White K."/>
            <person name="Wolfe A.J."/>
        </authorList>
    </citation>
    <scope>NUCLEOTIDE SEQUENCE [LARGE SCALE GENOMIC DNA]</scope>
    <source>
        <strain evidence="1 2">UMB0064</strain>
    </source>
</reference>
<name>A0A2I1M830_9BIFI</name>
<organism evidence="1 2">
    <name type="scientific">Alloscardovia omnicolens</name>
    <dbReference type="NCBI Taxonomy" id="419015"/>
    <lineage>
        <taxon>Bacteria</taxon>
        <taxon>Bacillati</taxon>
        <taxon>Actinomycetota</taxon>
        <taxon>Actinomycetes</taxon>
        <taxon>Bifidobacteriales</taxon>
        <taxon>Bifidobacteriaceae</taxon>
        <taxon>Alloscardovia</taxon>
    </lineage>
</organism>
<gene>
    <name evidence="1" type="ORF">CYJ32_02350</name>
</gene>
<proteinExistence type="predicted"/>
<dbReference type="Proteomes" id="UP000242263">
    <property type="component" value="Unassembled WGS sequence"/>
</dbReference>
<comment type="caution">
    <text evidence="1">The sequence shown here is derived from an EMBL/GenBank/DDBJ whole genome shotgun (WGS) entry which is preliminary data.</text>
</comment>
<protein>
    <submittedName>
        <fullName evidence="1">Uncharacterized protein</fullName>
    </submittedName>
</protein>
<sequence>MLARYTRSITERFTRTHSFTYGQQNFEDYMLDLFTHLYEHREFVRILLHNHLLYIVEDVCDENFLNASPSDRNLYQQMFIAGGFFSVYRM</sequence>
<dbReference type="AlphaFoldDB" id="A0A2I1M830"/>
<evidence type="ECO:0000313" key="1">
    <source>
        <dbReference type="EMBL" id="PKZ16282.1"/>
    </source>
</evidence>
<evidence type="ECO:0000313" key="2">
    <source>
        <dbReference type="Proteomes" id="UP000242263"/>
    </source>
</evidence>
<accession>A0A2I1M830</accession>
<dbReference type="RefSeq" id="WP_101541236.1">
    <property type="nucleotide sequence ID" value="NZ_PKGU01000001.1"/>
</dbReference>